<proteinExistence type="predicted"/>
<evidence type="ECO:0000259" key="2">
    <source>
        <dbReference type="Pfam" id="PF06791"/>
    </source>
</evidence>
<keyword evidence="1" id="KW-0812">Transmembrane</keyword>
<feature type="transmembrane region" description="Helical" evidence="1">
    <location>
        <begin position="165"/>
        <end position="186"/>
    </location>
</feature>
<comment type="caution">
    <text evidence="3">The sequence shown here is derived from an EMBL/GenBank/DDBJ whole genome shotgun (WGS) entry which is preliminary data.</text>
</comment>
<feature type="non-terminal residue" evidence="3">
    <location>
        <position position="192"/>
    </location>
</feature>
<evidence type="ECO:0000313" key="4">
    <source>
        <dbReference type="Proteomes" id="UP000587626"/>
    </source>
</evidence>
<reference evidence="3 4" key="1">
    <citation type="submission" date="2018-08" db="EMBL/GenBank/DDBJ databases">
        <authorList>
            <consortium name="GenomeTrakr network: Whole genome sequencing for foodborne pathogen traceback"/>
        </authorList>
    </citation>
    <scope>NUCLEOTIDE SEQUENCE [LARGE SCALE GENOMIC DNA]</scope>
    <source>
        <strain evidence="3 4">NC_STEC194</strain>
    </source>
</reference>
<name>A0A3I9M5D6_ECOLX</name>
<keyword evidence="1" id="KW-1133">Transmembrane helix</keyword>
<organism evidence="3 4">
    <name type="scientific">Escherichia coli</name>
    <dbReference type="NCBI Taxonomy" id="562"/>
    <lineage>
        <taxon>Bacteria</taxon>
        <taxon>Pseudomonadati</taxon>
        <taxon>Pseudomonadota</taxon>
        <taxon>Gammaproteobacteria</taxon>
        <taxon>Enterobacterales</taxon>
        <taxon>Enterobacteriaceae</taxon>
        <taxon>Escherichia</taxon>
    </lineage>
</organism>
<dbReference type="Proteomes" id="UP000587626">
    <property type="component" value="Unassembled WGS sequence"/>
</dbReference>
<accession>A0A3I9M5D6</accession>
<sequence length="192" mass="19876">MAGNFADLTAVLTLDSARFSEEAARVKKELGETSALADLMSGKVSQSFRKQADAAEQSLSRQALAAQKAGISVGQYKAAMRTLPAQFTDIVTQLAGGQNPFLIMLQQGGQISDSFGGPLSLLTLLKEELLGIRDASESSEESLSDTANALAENARNAGELGRFMSVARVAAGGGVAVLAALAAAAWQAEQAD</sequence>
<evidence type="ECO:0000256" key="1">
    <source>
        <dbReference type="SAM" id="Phobius"/>
    </source>
</evidence>
<protein>
    <submittedName>
        <fullName evidence="3">Phage tail tape measure protein</fullName>
    </submittedName>
</protein>
<gene>
    <name evidence="3" type="ORF">B6R15_005433</name>
</gene>
<dbReference type="RefSeq" id="WP_045154262.1">
    <property type="nucleotide sequence ID" value="NZ_JAHCEI010000208.1"/>
</dbReference>
<evidence type="ECO:0000313" key="3">
    <source>
        <dbReference type="EMBL" id="EFM7864017.1"/>
    </source>
</evidence>
<dbReference type="Pfam" id="PF06791">
    <property type="entry name" value="TMP_2"/>
    <property type="match status" value="1"/>
</dbReference>
<feature type="domain" description="Bacteriophage tail tape measure N-terminal" evidence="2">
    <location>
        <begin position="65"/>
        <end position="130"/>
    </location>
</feature>
<keyword evidence="1" id="KW-0472">Membrane</keyword>
<dbReference type="EMBL" id="AATLXB010000184">
    <property type="protein sequence ID" value="EFM7864017.1"/>
    <property type="molecule type" value="Genomic_DNA"/>
</dbReference>
<dbReference type="InterPro" id="IPR009628">
    <property type="entry name" value="Phage_tape_measure_N"/>
</dbReference>
<dbReference type="AlphaFoldDB" id="A0A3I9M5D6"/>